<accession>A0ABY8TAH5</accession>
<dbReference type="Pfam" id="PF00078">
    <property type="entry name" value="RVT_1"/>
    <property type="match status" value="1"/>
</dbReference>
<name>A0ABY8TAH5_9HYPH</name>
<feature type="region of interest" description="Disordered" evidence="1">
    <location>
        <begin position="507"/>
        <end position="585"/>
    </location>
</feature>
<evidence type="ECO:0000313" key="4">
    <source>
        <dbReference type="Proteomes" id="UP001233264"/>
    </source>
</evidence>
<evidence type="ECO:0000259" key="2">
    <source>
        <dbReference type="PROSITE" id="PS50878"/>
    </source>
</evidence>
<dbReference type="InterPro" id="IPR043502">
    <property type="entry name" value="DNA/RNA_pol_sf"/>
</dbReference>
<evidence type="ECO:0000313" key="3">
    <source>
        <dbReference type="EMBL" id="WHS94254.1"/>
    </source>
</evidence>
<protein>
    <submittedName>
        <fullName evidence="3">RNA-directed DNA polymerase</fullName>
    </submittedName>
</protein>
<keyword evidence="3" id="KW-0808">Transferase</keyword>
<dbReference type="GO" id="GO:0003964">
    <property type="term" value="F:RNA-directed DNA polymerase activity"/>
    <property type="evidence" value="ECO:0007669"/>
    <property type="project" value="UniProtKB-KW"/>
</dbReference>
<evidence type="ECO:0000256" key="1">
    <source>
        <dbReference type="SAM" id="MobiDB-lite"/>
    </source>
</evidence>
<keyword evidence="3" id="KW-0548">Nucleotidyltransferase</keyword>
<dbReference type="PROSITE" id="PS50878">
    <property type="entry name" value="RT_POL"/>
    <property type="match status" value="1"/>
</dbReference>
<reference evidence="3 4" key="1">
    <citation type="submission" date="2023-03" db="EMBL/GenBank/DDBJ databases">
        <authorList>
            <person name="Menendez E."/>
            <person name="Kaur S."/>
            <person name="Flores-Felix J.D."/>
            <person name="diCenzo G.C."/>
            <person name="Peix A."/>
            <person name="Velazquez E."/>
        </authorList>
    </citation>
    <scope>NUCLEOTIDE SEQUENCE [LARGE SCALE GENOMIC DNA]</scope>
    <source>
        <strain evidence="3 4">CCBAU 71714</strain>
    </source>
</reference>
<feature type="compositionally biased region" description="Acidic residues" evidence="1">
    <location>
        <begin position="511"/>
        <end position="528"/>
    </location>
</feature>
<keyword evidence="4" id="KW-1185">Reference proteome</keyword>
<organism evidence="3 4">
    <name type="scientific">Sinorhizobium kummerowiae</name>
    <dbReference type="NCBI Taxonomy" id="158892"/>
    <lineage>
        <taxon>Bacteria</taxon>
        <taxon>Pseudomonadati</taxon>
        <taxon>Pseudomonadota</taxon>
        <taxon>Alphaproteobacteria</taxon>
        <taxon>Hyphomicrobiales</taxon>
        <taxon>Rhizobiaceae</taxon>
        <taxon>Sinorhizobium/Ensifer group</taxon>
        <taxon>Sinorhizobium</taxon>
    </lineage>
</organism>
<gene>
    <name evidence="3" type="ORF">PZL22_001960</name>
</gene>
<dbReference type="CDD" id="cd01646">
    <property type="entry name" value="RT_Bac_retron_I"/>
    <property type="match status" value="1"/>
</dbReference>
<proteinExistence type="predicted"/>
<keyword evidence="3" id="KW-0695">RNA-directed DNA polymerase</keyword>
<feature type="domain" description="Reverse transcriptase" evidence="2">
    <location>
        <begin position="1"/>
        <end position="287"/>
    </location>
</feature>
<feature type="compositionally biased region" description="Basic and acidic residues" evidence="1">
    <location>
        <begin position="565"/>
        <end position="578"/>
    </location>
</feature>
<dbReference type="InterPro" id="IPR000477">
    <property type="entry name" value="RT_dom"/>
</dbReference>
<dbReference type="InterPro" id="IPR043128">
    <property type="entry name" value="Rev_trsase/Diguanyl_cyclase"/>
</dbReference>
<feature type="compositionally biased region" description="Acidic residues" evidence="1">
    <location>
        <begin position="537"/>
        <end position="551"/>
    </location>
</feature>
<dbReference type="Gene3D" id="3.30.70.270">
    <property type="match status" value="1"/>
</dbReference>
<sequence>MDDKPSAQRFIDQGILPENLPPIFTTSKLWQHFSGSGTAYGITGKAVGDHAVYNASKRGGQRRVFSLPHPAFVRDLGLFYEKHWEDLRPLLERAPGSVSKPIFTPTGNRHVRITPHSELPELRLRAFSRFKYCLVTDIARFFPSIYTHTFPWAINGKSAAKGDTSSNSAAVFGNRLDFIFRNSQSRQTIGIPVGPDASKIASELLLSAVDNDFLSRYPITGRPTYVRHVDDYWIAGNSQEECERHLFHLRLALREFQLDINESKTKIISTKLVFADDWPFEFDRELIDSLEGGRKHRNETLSILAKITEVAATSGDDGLIRHAIRLIDENRLWDTNWSLLEHFVAQCAVQFPHSFDYVARVVAWRKRINPSTLDAELWRHVALATIEQNAPLGRDSEVVWALWLLRELEVVLPRATTDLMLVNAGPIPLALLAHMSVNKLTADRRLRDKLIKKVRGNPIAGPLWPLSLELTHLGKAEPSWLQEKLPAYLLVLHQKRASIIDWQAKPKVFDDTPDGEDDGPEYAIEDYGADYGSDENAAAEDDDEEDEDGNFDDPIHDLLDDEFDEAMRREDERDRRGEPDEEDDI</sequence>
<dbReference type="EMBL" id="CP120365">
    <property type="protein sequence ID" value="WHS94254.1"/>
    <property type="molecule type" value="Genomic_DNA"/>
</dbReference>
<dbReference type="Proteomes" id="UP001233264">
    <property type="component" value="Chromosome"/>
</dbReference>
<dbReference type="SUPFAM" id="SSF56672">
    <property type="entry name" value="DNA/RNA polymerases"/>
    <property type="match status" value="1"/>
</dbReference>
<dbReference type="RefSeq" id="WP_284718631.1">
    <property type="nucleotide sequence ID" value="NZ_CP120365.1"/>
</dbReference>